<organism evidence="1">
    <name type="scientific">Leptolyngbya boryana CZ1</name>
    <dbReference type="NCBI Taxonomy" id="3060204"/>
    <lineage>
        <taxon>Bacteria</taxon>
        <taxon>Bacillati</taxon>
        <taxon>Cyanobacteriota</taxon>
        <taxon>Cyanophyceae</taxon>
        <taxon>Leptolyngbyales</taxon>
        <taxon>Leptolyngbyaceae</taxon>
        <taxon>Leptolyngbya group</taxon>
        <taxon>Leptolyngbya</taxon>
    </lineage>
</organism>
<evidence type="ECO:0000313" key="1">
    <source>
        <dbReference type="EMBL" id="WNZ45221.1"/>
    </source>
</evidence>
<proteinExistence type="predicted"/>
<accession>A0AA97AVD5</accession>
<dbReference type="AlphaFoldDB" id="A0AA97AVD5"/>
<reference evidence="1" key="1">
    <citation type="journal article" date="2023" name="Plants (Basel)">
        <title>Genomic Analysis of Leptolyngbya boryana CZ1 Reveals Efficient Carbon Fixation Modules.</title>
        <authorList>
            <person name="Bai X."/>
            <person name="Wang H."/>
            <person name="Cheng W."/>
            <person name="Wang J."/>
            <person name="Ma M."/>
            <person name="Hu H."/>
            <person name="Song Z."/>
            <person name="Ma H."/>
            <person name="Fan Y."/>
            <person name="Du C."/>
            <person name="Xu J."/>
        </authorList>
    </citation>
    <scope>NUCLEOTIDE SEQUENCE</scope>
    <source>
        <strain evidence="1">CZ1</strain>
    </source>
</reference>
<name>A0AA97AVD5_LEPBY</name>
<dbReference type="EMBL" id="CP130144">
    <property type="protein sequence ID" value="WNZ45221.1"/>
    <property type="molecule type" value="Genomic_DNA"/>
</dbReference>
<protein>
    <submittedName>
        <fullName evidence="1">DNA-binding protein</fullName>
    </submittedName>
</protein>
<dbReference type="GO" id="GO:0003677">
    <property type="term" value="F:DNA binding"/>
    <property type="evidence" value="ECO:0007669"/>
    <property type="project" value="UniProtKB-KW"/>
</dbReference>
<gene>
    <name evidence="1" type="ORF">Q2T42_25880</name>
</gene>
<sequence length="337" mass="38179">MAKDLTTSPLARQNILNNSYALEKLNEHLGLGGTLYNGELLFTKNQLVEIFGISESTIEKYLSSHHDELAANGYTVLRGRKLKEFKALLDVAVTDYGNKSPALGVFTFRATLNLAMVLVESELARSIRSRILDIVIDVMAERSGGHTKYINQRDCNYVPAAYQEFSYRKAFADALDYYVKMGKVKYGIYTNKVYHIVFRENAQEYKQILNLGKNDSPRDTMYAEVLKAIASLENGLASEIKAKFEELGRQLKPAEVDVLFEAADNNPFLKPIIEDARIKMASRDLGFRDALHQKLEAYIQSVPESDFERFLGEASHSLEEQLSDPEILAVFKRLKDR</sequence>
<reference evidence="1" key="2">
    <citation type="submission" date="2023-07" db="EMBL/GenBank/DDBJ databases">
        <authorList>
            <person name="Bai X.-H."/>
            <person name="Wang H.-H."/>
            <person name="Wang J."/>
            <person name="Ma M.-Y."/>
            <person name="Hu H.-H."/>
            <person name="Song Z.-L."/>
            <person name="Ma H.-G."/>
            <person name="Fan Y."/>
            <person name="Du C.-Y."/>
            <person name="Xu J.-C."/>
        </authorList>
    </citation>
    <scope>NUCLEOTIDE SEQUENCE</scope>
    <source>
        <strain evidence="1">CZ1</strain>
    </source>
</reference>
<dbReference type="RefSeq" id="WP_316426949.1">
    <property type="nucleotide sequence ID" value="NZ_CP130144.1"/>
</dbReference>
<keyword evidence="1" id="KW-0238">DNA-binding</keyword>